<reference evidence="2" key="1">
    <citation type="journal article" date="2018" name="DNA Res.">
        <title>Multiple hybrid de novo genome assembly of finger millet, an orphan allotetraploid crop.</title>
        <authorList>
            <person name="Hatakeyama M."/>
            <person name="Aluri S."/>
            <person name="Balachadran M.T."/>
            <person name="Sivarajan S.R."/>
            <person name="Patrignani A."/>
            <person name="Gruter S."/>
            <person name="Poveda L."/>
            <person name="Shimizu-Inatsugi R."/>
            <person name="Baeten J."/>
            <person name="Francoijs K.J."/>
            <person name="Nataraja K.N."/>
            <person name="Reddy Y.A.N."/>
            <person name="Phadnis S."/>
            <person name="Ravikumar R.L."/>
            <person name="Schlapbach R."/>
            <person name="Sreeman S.M."/>
            <person name="Shimizu K.K."/>
        </authorList>
    </citation>
    <scope>NUCLEOTIDE SEQUENCE</scope>
</reference>
<dbReference type="InterPro" id="IPR007402">
    <property type="entry name" value="DUF455"/>
</dbReference>
<protein>
    <submittedName>
        <fullName evidence="2">Uncharacterized protein</fullName>
    </submittedName>
</protein>
<feature type="region of interest" description="Disordered" evidence="1">
    <location>
        <begin position="1"/>
        <end position="22"/>
    </location>
</feature>
<dbReference type="PANTHER" id="PTHR42782:SF2">
    <property type="entry name" value="3-OXOACYL-[ACYL-CARRIER-PROTEIN] SYNTHASE-LIKE PROTEIN"/>
    <property type="match status" value="1"/>
</dbReference>
<dbReference type="AlphaFoldDB" id="A0AAV5DCV9"/>
<dbReference type="EMBL" id="BQKI01000015">
    <property type="protein sequence ID" value="GJN07810.1"/>
    <property type="molecule type" value="Genomic_DNA"/>
</dbReference>
<dbReference type="PANTHER" id="PTHR42782">
    <property type="entry name" value="SI:CH73-314G15.3"/>
    <property type="match status" value="1"/>
</dbReference>
<accession>A0AAV5DCV9</accession>
<comment type="caution">
    <text evidence="2">The sequence shown here is derived from an EMBL/GenBank/DDBJ whole genome shotgun (WGS) entry which is preliminary data.</text>
</comment>
<feature type="compositionally biased region" description="Basic and acidic residues" evidence="1">
    <location>
        <begin position="71"/>
        <end position="80"/>
    </location>
</feature>
<reference evidence="2" key="2">
    <citation type="submission" date="2021-12" db="EMBL/GenBank/DDBJ databases">
        <title>Resequencing data analysis of finger millet.</title>
        <authorList>
            <person name="Hatakeyama M."/>
            <person name="Aluri S."/>
            <person name="Balachadran M.T."/>
            <person name="Sivarajan S.R."/>
            <person name="Poveda L."/>
            <person name="Shimizu-Inatsugi R."/>
            <person name="Schlapbach R."/>
            <person name="Sreeman S.M."/>
            <person name="Shimizu K.K."/>
        </authorList>
    </citation>
    <scope>NUCLEOTIDE SEQUENCE</scope>
</reference>
<evidence type="ECO:0000313" key="2">
    <source>
        <dbReference type="EMBL" id="GJN07810.1"/>
    </source>
</evidence>
<sequence>MEEATADAGEHSTGSGLEDEKPAKTLVDWALEILSTADPDEKARLGDLAASLWLRGDIPLPYDPSRPSHAPPDRPARSDAVRLLPPSRGPKLGKGGSAQSRLAMLHSLAHTESWAVDLSWDIVARFGAPMRMPREFFDDFARVAQDEGPPLHRALRAAQGARLALRRAPGTRRALGLRDAHVALLARAPRCRALRPRGEGQLPGCLARGLDVLPTTISRFRAGGDEQTAKILEDVIYPEEITHCAAGVRWFRYLCLRSRHDDPIARSVPHPVPDCSQLPGDGSPDAKAVQRVGDELTSVNQDVENERTSKVVQGVNGKMAQEVEDRFAKCELGNNAEKDEAAVIRTFHKIVREYFRGPLKPPFNNEARKAAGFEPVWYEPLVVKEVYVEEETMV</sequence>
<evidence type="ECO:0000313" key="3">
    <source>
        <dbReference type="Proteomes" id="UP001054889"/>
    </source>
</evidence>
<evidence type="ECO:0000256" key="1">
    <source>
        <dbReference type="SAM" id="MobiDB-lite"/>
    </source>
</evidence>
<organism evidence="2 3">
    <name type="scientific">Eleusine coracana subsp. coracana</name>
    <dbReference type="NCBI Taxonomy" id="191504"/>
    <lineage>
        <taxon>Eukaryota</taxon>
        <taxon>Viridiplantae</taxon>
        <taxon>Streptophyta</taxon>
        <taxon>Embryophyta</taxon>
        <taxon>Tracheophyta</taxon>
        <taxon>Spermatophyta</taxon>
        <taxon>Magnoliopsida</taxon>
        <taxon>Liliopsida</taxon>
        <taxon>Poales</taxon>
        <taxon>Poaceae</taxon>
        <taxon>PACMAD clade</taxon>
        <taxon>Chloridoideae</taxon>
        <taxon>Cynodonteae</taxon>
        <taxon>Eleusininae</taxon>
        <taxon>Eleusine</taxon>
    </lineage>
</organism>
<feature type="region of interest" description="Disordered" evidence="1">
    <location>
        <begin position="63"/>
        <end position="98"/>
    </location>
</feature>
<dbReference type="Proteomes" id="UP001054889">
    <property type="component" value="Unassembled WGS sequence"/>
</dbReference>
<dbReference type="Pfam" id="PF04305">
    <property type="entry name" value="DUF455"/>
    <property type="match status" value="2"/>
</dbReference>
<gene>
    <name evidence="2" type="primary">ga25674</name>
    <name evidence="2" type="ORF">PR202_ga25674</name>
</gene>
<keyword evidence="3" id="KW-1185">Reference proteome</keyword>
<proteinExistence type="predicted"/>
<name>A0AAV5DCV9_ELECO</name>